<evidence type="ECO:0000313" key="4">
    <source>
        <dbReference type="EMBL" id="KAJ7732606.1"/>
    </source>
</evidence>
<reference evidence="4" key="1">
    <citation type="submission" date="2023-03" db="EMBL/GenBank/DDBJ databases">
        <title>Massive genome expansion in bonnet fungi (Mycena s.s.) driven by repeated elements and novel gene families across ecological guilds.</title>
        <authorList>
            <consortium name="Lawrence Berkeley National Laboratory"/>
            <person name="Harder C.B."/>
            <person name="Miyauchi S."/>
            <person name="Viragh M."/>
            <person name="Kuo A."/>
            <person name="Thoen E."/>
            <person name="Andreopoulos B."/>
            <person name="Lu D."/>
            <person name="Skrede I."/>
            <person name="Drula E."/>
            <person name="Henrissat B."/>
            <person name="Morin E."/>
            <person name="Kohler A."/>
            <person name="Barry K."/>
            <person name="LaButti K."/>
            <person name="Morin E."/>
            <person name="Salamov A."/>
            <person name="Lipzen A."/>
            <person name="Mereny Z."/>
            <person name="Hegedus B."/>
            <person name="Baldrian P."/>
            <person name="Stursova M."/>
            <person name="Weitz H."/>
            <person name="Taylor A."/>
            <person name="Grigoriev I.V."/>
            <person name="Nagy L.G."/>
            <person name="Martin F."/>
            <person name="Kauserud H."/>
        </authorList>
    </citation>
    <scope>NUCLEOTIDE SEQUENCE</scope>
    <source>
        <strain evidence="4">CBHHK188m</strain>
    </source>
</reference>
<dbReference type="SUPFAM" id="SSF56112">
    <property type="entry name" value="Protein kinase-like (PK-like)"/>
    <property type="match status" value="1"/>
</dbReference>
<dbReference type="GO" id="GO:0005524">
    <property type="term" value="F:ATP binding"/>
    <property type="evidence" value="ECO:0007669"/>
    <property type="project" value="UniProtKB-KW"/>
</dbReference>
<comment type="caution">
    <text evidence="4">The sequence shown here is derived from an EMBL/GenBank/DDBJ whole genome shotgun (WGS) entry which is preliminary data.</text>
</comment>
<keyword evidence="1" id="KW-0547">Nucleotide-binding</keyword>
<name>A0AAD7MU12_9AGAR</name>
<evidence type="ECO:0000313" key="5">
    <source>
        <dbReference type="Proteomes" id="UP001215280"/>
    </source>
</evidence>
<feature type="domain" description="Protein kinase" evidence="3">
    <location>
        <begin position="1"/>
        <end position="325"/>
    </location>
</feature>
<dbReference type="Pfam" id="PF00069">
    <property type="entry name" value="Pkinase"/>
    <property type="match status" value="1"/>
</dbReference>
<protein>
    <recommendedName>
        <fullName evidence="3">Protein kinase domain-containing protein</fullName>
    </recommendedName>
</protein>
<sequence length="369" mass="42936">MTLAVKDDPRTLRKTLTDGEMVWVGLREWLKERGYVLRTKYQEGWVPSTKKRPFFREEDLLSMWACVMDTTRIQDGASVMMKLVDEKEHPFEVEIATWFSAEPQRSDPQNHCIPVYEVLQVPDKPNKQILVMPVLTPYTKPRFDTVGEAVSFFRQIFEGMEYMHTQNVAHRDCMSMNIMMDSSPIVIAPFHPMEPRKKCDFTGRTIYLSRTQHPVKYYIIDFGVSVKYKPEDRPALEPVVFGGDRTVPEFQADVLPKCDPFPVDVYYIGNLIREEFTEGSPYVSRKRGFESMEPLVADMVNTNPRLRPTMDEVVERFEGIVHNLSSWKLRSRVAKDKDSFGIAYIIPHWIRRLQLVVGRYSPIPMPAPM</sequence>
<accession>A0AAD7MU12</accession>
<dbReference type="PANTHER" id="PTHR24346">
    <property type="entry name" value="MAP/MICROTUBULE AFFINITY-REGULATING KINASE"/>
    <property type="match status" value="1"/>
</dbReference>
<proteinExistence type="predicted"/>
<evidence type="ECO:0000259" key="3">
    <source>
        <dbReference type="PROSITE" id="PS50011"/>
    </source>
</evidence>
<dbReference type="PROSITE" id="PS50011">
    <property type="entry name" value="PROTEIN_KINASE_DOM"/>
    <property type="match status" value="1"/>
</dbReference>
<dbReference type="Proteomes" id="UP001215280">
    <property type="component" value="Unassembled WGS sequence"/>
</dbReference>
<dbReference type="AlphaFoldDB" id="A0AAD7MU12"/>
<dbReference type="EMBL" id="JARJLG010000174">
    <property type="protein sequence ID" value="KAJ7732606.1"/>
    <property type="molecule type" value="Genomic_DNA"/>
</dbReference>
<dbReference type="InterPro" id="IPR011009">
    <property type="entry name" value="Kinase-like_dom_sf"/>
</dbReference>
<evidence type="ECO:0000256" key="2">
    <source>
        <dbReference type="ARBA" id="ARBA00022840"/>
    </source>
</evidence>
<keyword evidence="5" id="KW-1185">Reference proteome</keyword>
<dbReference type="GO" id="GO:0035556">
    <property type="term" value="P:intracellular signal transduction"/>
    <property type="evidence" value="ECO:0007669"/>
    <property type="project" value="TreeGrafter"/>
</dbReference>
<dbReference type="SMART" id="SM00220">
    <property type="entry name" value="S_TKc"/>
    <property type="match status" value="1"/>
</dbReference>
<dbReference type="Gene3D" id="1.10.510.10">
    <property type="entry name" value="Transferase(Phosphotransferase) domain 1"/>
    <property type="match status" value="1"/>
</dbReference>
<dbReference type="GO" id="GO:0005737">
    <property type="term" value="C:cytoplasm"/>
    <property type="evidence" value="ECO:0007669"/>
    <property type="project" value="TreeGrafter"/>
</dbReference>
<dbReference type="GO" id="GO:0004674">
    <property type="term" value="F:protein serine/threonine kinase activity"/>
    <property type="evidence" value="ECO:0007669"/>
    <property type="project" value="TreeGrafter"/>
</dbReference>
<dbReference type="PANTHER" id="PTHR24346:SF30">
    <property type="entry name" value="MATERNAL EMBRYONIC LEUCINE ZIPPER KINASE"/>
    <property type="match status" value="1"/>
</dbReference>
<dbReference type="InterPro" id="IPR000719">
    <property type="entry name" value="Prot_kinase_dom"/>
</dbReference>
<organism evidence="4 5">
    <name type="scientific">Mycena maculata</name>
    <dbReference type="NCBI Taxonomy" id="230809"/>
    <lineage>
        <taxon>Eukaryota</taxon>
        <taxon>Fungi</taxon>
        <taxon>Dikarya</taxon>
        <taxon>Basidiomycota</taxon>
        <taxon>Agaricomycotina</taxon>
        <taxon>Agaricomycetes</taxon>
        <taxon>Agaricomycetidae</taxon>
        <taxon>Agaricales</taxon>
        <taxon>Marasmiineae</taxon>
        <taxon>Mycenaceae</taxon>
        <taxon>Mycena</taxon>
    </lineage>
</organism>
<gene>
    <name evidence="4" type="ORF">DFH07DRAFT_894464</name>
</gene>
<evidence type="ECO:0000256" key="1">
    <source>
        <dbReference type="ARBA" id="ARBA00022741"/>
    </source>
</evidence>
<keyword evidence="2" id="KW-0067">ATP-binding</keyword>